<protein>
    <submittedName>
        <fullName evidence="1">Uncharacterized protein</fullName>
    </submittedName>
</protein>
<gene>
    <name evidence="1" type="ORF">LCI18_014011</name>
</gene>
<keyword evidence="2" id="KW-1185">Reference proteome</keyword>
<accession>A0ACD3ZPE4</accession>
<organism evidence="1 2">
    <name type="scientific">Fusarium solani subsp. cucurbitae</name>
    <name type="common">Neocosmosporum cucurbitae</name>
    <dbReference type="NCBI Taxonomy" id="2747967"/>
    <lineage>
        <taxon>Eukaryota</taxon>
        <taxon>Fungi</taxon>
        <taxon>Dikarya</taxon>
        <taxon>Ascomycota</taxon>
        <taxon>Pezizomycotina</taxon>
        <taxon>Sordariomycetes</taxon>
        <taxon>Hypocreomycetidae</taxon>
        <taxon>Hypocreales</taxon>
        <taxon>Nectriaceae</taxon>
        <taxon>Fusarium</taxon>
        <taxon>Fusarium solani species complex</taxon>
    </lineage>
</organism>
<dbReference type="Proteomes" id="UP000830768">
    <property type="component" value="Chromosome 12"/>
</dbReference>
<sequence length="679" mass="75030">MAEAKERSEDSGSKPSSQSWLNPKKWMSRLDLDLWSLLVLAKGALTPVLVISIHQSTAVANITLTTGYLATLISVSAQCLLPRAKYLKILFFALLASCLAAALCCLACYTAIKARGSHGTVDGVDAGLGVYDSTASAISGIWLFVMIWVANAIRAWRPSELQDPMVAFSIFVVVTLTRGGAFQTISDAFEFVNRLLKTFLIGYSVATAVSLFVLPMTCRQIVLDDTYKFAKTAQDISAHFCAYLQHLAEKPPPSLDEPNDARIKVNGDAEANRTNLAASVKKLHALLDNIEGNMPYVIDEVAFGKLSGNDIEHVARLLRHLLRPLSGLSEFPELVDKLGQEDFIWETNPGHERAAALDQTKRTMSSINANLSTTHGLFTDGLRLSMSQLEIGECIDPSRQTSISQQESGLNLLNEIRRHIEESRKVGWKDENETTNTSYNPKQHPSALYLQTMHGMVLEATLALASFAHSKTKDGTMARRRLIYPKHLLSFRFSRLKKEASDAKKYSRKARQAPDGSKVINAEHMEPDNAWQRTSGHFRIIPRLLGSELSVFGLRVAVASFSVAIVAYLANTYEFFIRQRGVWAMIVIVIGMGATSGQSASGFIARIMATVVSLALSFAAWYMVVGNTPGVIVLLFIANIIEYYFYVKKPQYFKPSMIALVTLNVIIGYELQVSSDDRR</sequence>
<reference evidence="1" key="1">
    <citation type="submission" date="2021-11" db="EMBL/GenBank/DDBJ databases">
        <title>Fusarium solani-melongenae Genome sequencing and assembly.</title>
        <authorList>
            <person name="Xie S."/>
            <person name="Huang L."/>
            <person name="Zhang X."/>
        </authorList>
    </citation>
    <scope>NUCLEOTIDE SEQUENCE</scope>
    <source>
        <strain evidence="1">CRI 24-3</strain>
    </source>
</reference>
<name>A0ACD3ZPE4_FUSSC</name>
<evidence type="ECO:0000313" key="2">
    <source>
        <dbReference type="Proteomes" id="UP000830768"/>
    </source>
</evidence>
<evidence type="ECO:0000313" key="1">
    <source>
        <dbReference type="EMBL" id="UPL03077.1"/>
    </source>
</evidence>
<dbReference type="EMBL" id="CP090040">
    <property type="protein sequence ID" value="UPL03077.1"/>
    <property type="molecule type" value="Genomic_DNA"/>
</dbReference>
<proteinExistence type="predicted"/>